<comment type="subcellular location">
    <subcellularLocation>
        <location evidence="1">Mitochondrion inner membrane</location>
        <topology evidence="1">Single-pass membrane protein</topology>
    </subcellularLocation>
</comment>
<sequence>MLFTAGQEGYARPIVDRIDVENLFCRRLYRPSTISMVHGNHVKDLSCISKDLSRMVIVDNNPFCFLLQPSNGIPCIPFSAERPQDDRVNLMSILVKICIGNSPSTGI</sequence>
<dbReference type="CDD" id="cd07521">
    <property type="entry name" value="HAD_FCP1-like"/>
    <property type="match status" value="1"/>
</dbReference>
<reference evidence="3 4" key="1">
    <citation type="journal article" date="2023" name="Hortic Res">
        <title>Pangenome of water caltrop reveals structural variations and asymmetric subgenome divergence after allopolyploidization.</title>
        <authorList>
            <person name="Zhang X."/>
            <person name="Chen Y."/>
            <person name="Wang L."/>
            <person name="Yuan Y."/>
            <person name="Fang M."/>
            <person name="Shi L."/>
            <person name="Lu R."/>
            <person name="Comes H.P."/>
            <person name="Ma Y."/>
            <person name="Chen Y."/>
            <person name="Huang G."/>
            <person name="Zhou Y."/>
            <person name="Zheng Z."/>
            <person name="Qiu Y."/>
        </authorList>
    </citation>
    <scope>NUCLEOTIDE SEQUENCE [LARGE SCALE GENOMIC DNA]</scope>
    <source>
        <strain evidence="3">F231</strain>
    </source>
</reference>
<dbReference type="Proteomes" id="UP001346149">
    <property type="component" value="Unassembled WGS sequence"/>
</dbReference>
<dbReference type="AlphaFoldDB" id="A0AAN7QJD1"/>
<comment type="function">
    <text evidence="1">Essential component of the TIM23 complex, a complex that mediates the translocation of transit peptide-containing proteins across the mitochondrial inner membrane.</text>
</comment>
<proteinExistence type="inferred from homology"/>
<keyword evidence="4" id="KW-1185">Reference proteome</keyword>
<dbReference type="InterPro" id="IPR004274">
    <property type="entry name" value="FCP1_dom"/>
</dbReference>
<organism evidence="3 4">
    <name type="scientific">Trapa natans</name>
    <name type="common">Water chestnut</name>
    <dbReference type="NCBI Taxonomy" id="22666"/>
    <lineage>
        <taxon>Eukaryota</taxon>
        <taxon>Viridiplantae</taxon>
        <taxon>Streptophyta</taxon>
        <taxon>Embryophyta</taxon>
        <taxon>Tracheophyta</taxon>
        <taxon>Spermatophyta</taxon>
        <taxon>Magnoliopsida</taxon>
        <taxon>eudicotyledons</taxon>
        <taxon>Gunneridae</taxon>
        <taxon>Pentapetalae</taxon>
        <taxon>rosids</taxon>
        <taxon>malvids</taxon>
        <taxon>Myrtales</taxon>
        <taxon>Lythraceae</taxon>
        <taxon>Trapa</taxon>
    </lineage>
</organism>
<evidence type="ECO:0000259" key="2">
    <source>
        <dbReference type="PROSITE" id="PS50969"/>
    </source>
</evidence>
<comment type="subunit">
    <text evidence="1">Component of the TIM23 complex.</text>
</comment>
<comment type="similarity">
    <text evidence="1">Belongs to the TIM50 family.</text>
</comment>
<name>A0AAN7QJD1_TRANT</name>
<protein>
    <recommendedName>
        <fullName evidence="1">Mitochondrial import inner membrane translocase subunit TIM50</fullName>
    </recommendedName>
</protein>
<gene>
    <name evidence="3" type="ORF">SAY86_027486</name>
</gene>
<dbReference type="InterPro" id="IPR023214">
    <property type="entry name" value="HAD_sf"/>
</dbReference>
<feature type="domain" description="FCP1 homology" evidence="2">
    <location>
        <begin position="1"/>
        <end position="97"/>
    </location>
</feature>
<dbReference type="GO" id="GO:0005744">
    <property type="term" value="C:TIM23 mitochondrial import inner membrane translocase complex"/>
    <property type="evidence" value="ECO:0007669"/>
    <property type="project" value="UniProtKB-UniRule"/>
</dbReference>
<keyword evidence="1" id="KW-0809">Transit peptide</keyword>
<dbReference type="PANTHER" id="PTHR12210">
    <property type="entry name" value="DULLARD PROTEIN PHOSPHATASE"/>
    <property type="match status" value="1"/>
</dbReference>
<dbReference type="SUPFAM" id="SSF56784">
    <property type="entry name" value="HAD-like"/>
    <property type="match status" value="1"/>
</dbReference>
<accession>A0AAN7QJD1</accession>
<dbReference type="PROSITE" id="PS50969">
    <property type="entry name" value="FCP1"/>
    <property type="match status" value="1"/>
</dbReference>
<dbReference type="InterPro" id="IPR050365">
    <property type="entry name" value="TIM50"/>
</dbReference>
<evidence type="ECO:0000313" key="4">
    <source>
        <dbReference type="Proteomes" id="UP001346149"/>
    </source>
</evidence>
<keyword evidence="1" id="KW-0813">Transport</keyword>
<comment type="caution">
    <text evidence="3">The sequence shown here is derived from an EMBL/GenBank/DDBJ whole genome shotgun (WGS) entry which is preliminary data.</text>
</comment>
<evidence type="ECO:0000313" key="3">
    <source>
        <dbReference type="EMBL" id="KAK4769336.1"/>
    </source>
</evidence>
<keyword evidence="1" id="KW-0496">Mitochondrion</keyword>
<keyword evidence="1" id="KW-0811">Translocation</keyword>
<dbReference type="Pfam" id="PF03031">
    <property type="entry name" value="NIF"/>
    <property type="match status" value="1"/>
</dbReference>
<keyword evidence="1" id="KW-0653">Protein transport</keyword>
<dbReference type="EMBL" id="JAXQNO010000021">
    <property type="protein sequence ID" value="KAK4769336.1"/>
    <property type="molecule type" value="Genomic_DNA"/>
</dbReference>
<dbReference type="InterPro" id="IPR036412">
    <property type="entry name" value="HAD-like_sf"/>
</dbReference>
<dbReference type="GO" id="GO:0015031">
    <property type="term" value="P:protein transport"/>
    <property type="evidence" value="ECO:0007669"/>
    <property type="project" value="UniProtKB-KW"/>
</dbReference>
<dbReference type="Gene3D" id="3.40.50.1000">
    <property type="entry name" value="HAD superfamily/HAD-like"/>
    <property type="match status" value="1"/>
</dbReference>
<dbReference type="SMART" id="SM00577">
    <property type="entry name" value="CPDc"/>
    <property type="match status" value="1"/>
</dbReference>
<evidence type="ECO:0000256" key="1">
    <source>
        <dbReference type="RuleBase" id="RU365079"/>
    </source>
</evidence>